<protein>
    <recommendedName>
        <fullName evidence="5">Alpha-L-glutamate ligase-related protein ATP-grasp domain-containing protein</fullName>
    </recommendedName>
</protein>
<gene>
    <name evidence="3" type="ORF">PCOR1329_LOCUS46189</name>
</gene>
<dbReference type="Proteomes" id="UP001189429">
    <property type="component" value="Unassembled WGS sequence"/>
</dbReference>
<evidence type="ECO:0008006" key="5">
    <source>
        <dbReference type="Google" id="ProtNLM"/>
    </source>
</evidence>
<keyword evidence="4" id="KW-1185">Reference proteome</keyword>
<keyword evidence="2" id="KW-0472">Membrane</keyword>
<reference evidence="3" key="1">
    <citation type="submission" date="2023-10" db="EMBL/GenBank/DDBJ databases">
        <authorList>
            <person name="Chen Y."/>
            <person name="Shah S."/>
            <person name="Dougan E. K."/>
            <person name="Thang M."/>
            <person name="Chan C."/>
        </authorList>
    </citation>
    <scope>NUCLEOTIDE SEQUENCE [LARGE SCALE GENOMIC DNA]</scope>
</reference>
<evidence type="ECO:0000313" key="3">
    <source>
        <dbReference type="EMBL" id="CAK0855461.1"/>
    </source>
</evidence>
<feature type="transmembrane region" description="Helical" evidence="2">
    <location>
        <begin position="72"/>
        <end position="95"/>
    </location>
</feature>
<proteinExistence type="predicted"/>
<feature type="non-terminal residue" evidence="3">
    <location>
        <position position="1"/>
    </location>
</feature>
<evidence type="ECO:0000313" key="4">
    <source>
        <dbReference type="Proteomes" id="UP001189429"/>
    </source>
</evidence>
<sequence length="523" mass="54989">AARAPPAPPRGAPAMPAPKPARARGRARARGLVLGALAAAAAACACAPLVAAGQAGAPGACGALCWAGAAEAGPVVAAAAAALAVSLLLCGCCAVPMLSSLLRYWGVVFYFWRGGRYADLPEGYGLDALGRAHLYSLASVPWLMVQPHYRAGTFQQDMLTNLRNVAVPTGVYGIPLSLWARSRASAVVAILFMIPTVAFWGSWWRRLRGMEASAAECFRRSLLAPTDWIQLWQLNCRLASMTALATQSKDFDLEDKWKFISSCLEKKIPVTPVMDKPVTLIAKDVNEEGGMGIHVLKNVMHGGRWILQKKLDNCEAVQRLLPDSAPLSTMRVVTGSRGALAAMGASASSAAKARALCSVWRAGRAGSGTDHNCVMFNVPDALTSEVLGSGSSSKHWYCLGTKAWGAPVSTMDGSISAHPDTDTGRTLAGERLPGASAAAALCERAHDALMPGVPLAGWDVAFCPPGSGGGGARGAGEVELVLLEANLSCNFFRGKIEWGDYAALADEHFAAIDAWRRRRRGVG</sequence>
<keyword evidence="2" id="KW-1133">Transmembrane helix</keyword>
<keyword evidence="2" id="KW-0812">Transmembrane</keyword>
<feature type="compositionally biased region" description="Pro residues" evidence="1">
    <location>
        <begin position="1"/>
        <end position="19"/>
    </location>
</feature>
<comment type="caution">
    <text evidence="3">The sequence shown here is derived from an EMBL/GenBank/DDBJ whole genome shotgun (WGS) entry which is preliminary data.</text>
</comment>
<evidence type="ECO:0000256" key="2">
    <source>
        <dbReference type="SAM" id="Phobius"/>
    </source>
</evidence>
<organism evidence="3 4">
    <name type="scientific">Prorocentrum cordatum</name>
    <dbReference type="NCBI Taxonomy" id="2364126"/>
    <lineage>
        <taxon>Eukaryota</taxon>
        <taxon>Sar</taxon>
        <taxon>Alveolata</taxon>
        <taxon>Dinophyceae</taxon>
        <taxon>Prorocentrales</taxon>
        <taxon>Prorocentraceae</taxon>
        <taxon>Prorocentrum</taxon>
    </lineage>
</organism>
<dbReference type="EMBL" id="CAUYUJ010015555">
    <property type="protein sequence ID" value="CAK0855461.1"/>
    <property type="molecule type" value="Genomic_DNA"/>
</dbReference>
<name>A0ABN9UAF2_9DINO</name>
<feature type="transmembrane region" description="Helical" evidence="2">
    <location>
        <begin position="184"/>
        <end position="204"/>
    </location>
</feature>
<feature type="region of interest" description="Disordered" evidence="1">
    <location>
        <begin position="1"/>
        <end position="21"/>
    </location>
</feature>
<evidence type="ECO:0000256" key="1">
    <source>
        <dbReference type="SAM" id="MobiDB-lite"/>
    </source>
</evidence>
<accession>A0ABN9UAF2</accession>